<evidence type="ECO:0000313" key="2">
    <source>
        <dbReference type="EMBL" id="NIX75320.1"/>
    </source>
</evidence>
<organism evidence="2 3">
    <name type="scientific">Microvirga terricola</name>
    <dbReference type="NCBI Taxonomy" id="2719797"/>
    <lineage>
        <taxon>Bacteria</taxon>
        <taxon>Pseudomonadati</taxon>
        <taxon>Pseudomonadota</taxon>
        <taxon>Alphaproteobacteria</taxon>
        <taxon>Hyphomicrobiales</taxon>
        <taxon>Methylobacteriaceae</taxon>
        <taxon>Microvirga</taxon>
    </lineage>
</organism>
<dbReference type="RefSeq" id="WP_167671214.1">
    <property type="nucleotide sequence ID" value="NZ_JAATJS010000001.1"/>
</dbReference>
<evidence type="ECO:0000256" key="1">
    <source>
        <dbReference type="SAM" id="MobiDB-lite"/>
    </source>
</evidence>
<reference evidence="2 3" key="1">
    <citation type="submission" date="2020-03" db="EMBL/GenBank/DDBJ databases">
        <title>The genome sequence of Microvirga sp. c23x22.</title>
        <authorList>
            <person name="Zhang X."/>
        </authorList>
    </citation>
    <scope>NUCLEOTIDE SEQUENCE [LARGE SCALE GENOMIC DNA]</scope>
    <source>
        <strain evidence="3">c23x22</strain>
    </source>
</reference>
<keyword evidence="3" id="KW-1185">Reference proteome</keyword>
<name>A0ABX0V8E0_9HYPH</name>
<comment type="caution">
    <text evidence="2">The sequence shown here is derived from an EMBL/GenBank/DDBJ whole genome shotgun (WGS) entry which is preliminary data.</text>
</comment>
<evidence type="ECO:0000313" key="3">
    <source>
        <dbReference type="Proteomes" id="UP000707352"/>
    </source>
</evidence>
<dbReference type="EMBL" id="JAATJS010000001">
    <property type="protein sequence ID" value="NIX75320.1"/>
    <property type="molecule type" value="Genomic_DNA"/>
</dbReference>
<proteinExistence type="predicted"/>
<protein>
    <recommendedName>
        <fullName evidence="4">Inner membrane protein</fullName>
    </recommendedName>
</protein>
<feature type="compositionally biased region" description="Basic and acidic residues" evidence="1">
    <location>
        <begin position="37"/>
        <end position="50"/>
    </location>
</feature>
<feature type="region of interest" description="Disordered" evidence="1">
    <location>
        <begin position="1"/>
        <end position="81"/>
    </location>
</feature>
<feature type="compositionally biased region" description="Polar residues" evidence="1">
    <location>
        <begin position="1"/>
        <end position="12"/>
    </location>
</feature>
<dbReference type="Proteomes" id="UP000707352">
    <property type="component" value="Unassembled WGS sequence"/>
</dbReference>
<evidence type="ECO:0008006" key="4">
    <source>
        <dbReference type="Google" id="ProtNLM"/>
    </source>
</evidence>
<accession>A0ABX0V8E0</accession>
<gene>
    <name evidence="2" type="ORF">HB375_01670</name>
</gene>
<sequence length="420" mass="44345">MTDSSDPNAPNSTRKKTTREPATIDLRATVIDNGARSGERTAAEAERMSEETLAQPEETFDSGAGTDSIGGAALPPPASPPIHRHQTAALIGAGLIGGLVGAGLVYGFEAWRGAEDSRIAQLEQKIAALSQPGTLQTLDGRVKALETARTVFDQRLQGAQATAERASTRAEEAIKRPLAVAPAPQNDVAVLDLTKRLSALEDQSRTEGQSTADVSNAVQTLTRRTAEQDQRVAALAQKIAENSRNVESAGQAGIRLVLAERLGDALRSGMPFSDLLEGLKKTGSDPEKLKALEPFAAKGAPTASAMLQSFEPLEAQILREERAASSTWSDRLWRMIDKVVTVRPVTEPGEVGTPAILARIRQALAWGDMGGAAAAWASLPEPAQKASEDWGQRAAALAGAQQASRAISEEALTALNRSTQ</sequence>